<protein>
    <submittedName>
        <fullName evidence="2">Protein phosphatase</fullName>
    </submittedName>
</protein>
<dbReference type="InterPro" id="IPR001932">
    <property type="entry name" value="PPM-type_phosphatase-like_dom"/>
</dbReference>
<dbReference type="AlphaFoldDB" id="A0A1Z3NC34"/>
<gene>
    <name evidence="2" type="ORF">B9G79_16310</name>
</gene>
<dbReference type="GO" id="GO:0004722">
    <property type="term" value="F:protein serine/threonine phosphatase activity"/>
    <property type="evidence" value="ECO:0007669"/>
    <property type="project" value="InterPro"/>
</dbReference>
<dbReference type="Proteomes" id="UP000197003">
    <property type="component" value="Chromosome"/>
</dbReference>
<evidence type="ECO:0000313" key="3">
    <source>
        <dbReference type="Proteomes" id="UP000197003"/>
    </source>
</evidence>
<dbReference type="PROSITE" id="PS51746">
    <property type="entry name" value="PPM_2"/>
    <property type="match status" value="1"/>
</dbReference>
<dbReference type="Gene3D" id="3.60.40.10">
    <property type="entry name" value="PPM-type phosphatase domain"/>
    <property type="match status" value="1"/>
</dbReference>
<dbReference type="Pfam" id="PF00481">
    <property type="entry name" value="PP2C"/>
    <property type="match status" value="1"/>
</dbReference>
<dbReference type="NCBIfam" id="NF033484">
    <property type="entry name" value="Stp1_PP2C_phos"/>
    <property type="match status" value="1"/>
</dbReference>
<proteinExistence type="predicted"/>
<sequence>MTLLSVVGENDTTMKFDSWYLTDKGLRRDSNQDSCLINRELGLFIVADGMGGHMGGEVASSMAVETVEEIMLQPEATRKSPREVILQAYEEASKRIFDKAANERPELAGMGTTMVMAYIRGKHLYVGNVGDSRCYLFKRPNLWQITEDHSLINEQLRAGVMSEEQVRQFVGRNVITRSVGYEREVYPDIIEREIFPGEIFLMCSDGLSGLVEDGRISEILNQNTPDKAVKACVEQALANGGDDNVTVMLVHFHE</sequence>
<evidence type="ECO:0000259" key="1">
    <source>
        <dbReference type="PROSITE" id="PS51746"/>
    </source>
</evidence>
<dbReference type="EMBL" id="CP020946">
    <property type="protein sequence ID" value="ASD65018.1"/>
    <property type="molecule type" value="Genomic_DNA"/>
</dbReference>
<dbReference type="SMART" id="SM00331">
    <property type="entry name" value="PP2C_SIG"/>
    <property type="match status" value="1"/>
</dbReference>
<dbReference type="InterPro" id="IPR036457">
    <property type="entry name" value="PPM-type-like_dom_sf"/>
</dbReference>
<name>A0A1Z3NC34_BDEBC</name>
<dbReference type="SUPFAM" id="SSF81606">
    <property type="entry name" value="PP2C-like"/>
    <property type="match status" value="1"/>
</dbReference>
<dbReference type="CDD" id="cd00143">
    <property type="entry name" value="PP2Cc"/>
    <property type="match status" value="1"/>
</dbReference>
<feature type="domain" description="PPM-type phosphatase" evidence="1">
    <location>
        <begin position="17"/>
        <end position="252"/>
    </location>
</feature>
<evidence type="ECO:0000313" key="2">
    <source>
        <dbReference type="EMBL" id="ASD65018.1"/>
    </source>
</evidence>
<dbReference type="PANTHER" id="PTHR47992">
    <property type="entry name" value="PROTEIN PHOSPHATASE"/>
    <property type="match status" value="1"/>
</dbReference>
<reference evidence="2 3" key="1">
    <citation type="submission" date="2017-04" db="EMBL/GenBank/DDBJ databases">
        <title>Whole genome sequence of Bdellovibrio bacteriovorus strain SSB218315.</title>
        <authorList>
            <person name="Oyedara O."/>
            <person name="Rodriguez-Perez M.A."/>
        </authorList>
    </citation>
    <scope>NUCLEOTIDE SEQUENCE [LARGE SCALE GENOMIC DNA]</scope>
    <source>
        <strain evidence="2 3">SSB218315</strain>
    </source>
</reference>
<organism evidence="2 3">
    <name type="scientific">Bdellovibrio bacteriovorus</name>
    <dbReference type="NCBI Taxonomy" id="959"/>
    <lineage>
        <taxon>Bacteria</taxon>
        <taxon>Pseudomonadati</taxon>
        <taxon>Bdellovibrionota</taxon>
        <taxon>Bdellovibrionia</taxon>
        <taxon>Bdellovibrionales</taxon>
        <taxon>Pseudobdellovibrionaceae</taxon>
        <taxon>Bdellovibrio</taxon>
    </lineage>
</organism>
<dbReference type="SMART" id="SM00332">
    <property type="entry name" value="PP2Cc"/>
    <property type="match status" value="1"/>
</dbReference>
<accession>A0A1Z3NC34</accession>
<dbReference type="InterPro" id="IPR015655">
    <property type="entry name" value="PP2C"/>
</dbReference>
<dbReference type="OMA" id="ISRDHSY"/>